<organism evidence="1 2">
    <name type="scientific">Neosynechococcus sphagnicola sy1</name>
    <dbReference type="NCBI Taxonomy" id="1497020"/>
    <lineage>
        <taxon>Bacteria</taxon>
        <taxon>Bacillati</taxon>
        <taxon>Cyanobacteriota</taxon>
        <taxon>Cyanophyceae</taxon>
        <taxon>Neosynechococcales</taxon>
        <taxon>Neosynechococcaceae</taxon>
        <taxon>Neosynechococcus</taxon>
    </lineage>
</organism>
<evidence type="ECO:0000313" key="1">
    <source>
        <dbReference type="EMBL" id="KGF71671.1"/>
    </source>
</evidence>
<protein>
    <submittedName>
        <fullName evidence="1">Uncharacterized protein</fullName>
    </submittedName>
</protein>
<gene>
    <name evidence="1" type="ORF">DO97_16440</name>
</gene>
<dbReference type="Proteomes" id="UP000030170">
    <property type="component" value="Unassembled WGS sequence"/>
</dbReference>
<dbReference type="RefSeq" id="WP_156120650.1">
    <property type="nucleotide sequence ID" value="NZ_JJML01000058.1"/>
</dbReference>
<name>A0A098TI25_9CYAN</name>
<dbReference type="EMBL" id="JJML01000058">
    <property type="protein sequence ID" value="KGF71671.1"/>
    <property type="molecule type" value="Genomic_DNA"/>
</dbReference>
<dbReference type="OrthoDB" id="9796919at2"/>
<dbReference type="AlphaFoldDB" id="A0A098TI25"/>
<evidence type="ECO:0000313" key="2">
    <source>
        <dbReference type="Proteomes" id="UP000030170"/>
    </source>
</evidence>
<reference evidence="1 2" key="1">
    <citation type="journal article" date="2014" name="Mol. Ecol.">
        <title>Evolution of Synechococcus.</title>
        <authorList>
            <person name="Dvorak P."/>
            <person name="Casamatta D."/>
            <person name="Hasler P."/>
            <person name="Poulickova A."/>
            <person name="Ondrej V."/>
            <person name="Sanges R."/>
        </authorList>
    </citation>
    <scope>NUCLEOTIDE SEQUENCE [LARGE SCALE GENOMIC DNA]</scope>
    <source>
        <strain evidence="1 2">CAUP A 1101</strain>
    </source>
</reference>
<comment type="caution">
    <text evidence="1">The sequence shown here is derived from an EMBL/GenBank/DDBJ whole genome shotgun (WGS) entry which is preliminary data.</text>
</comment>
<keyword evidence="2" id="KW-1185">Reference proteome</keyword>
<accession>A0A098TI25</accession>
<proteinExistence type="predicted"/>
<sequence>MRSQLATIPEIAILTSPTHPPIQTAAEWLAEQSHPNPNLEIALNLVLQGRVISQEPGERLAIAVEQTQCTRPTRVCLWAFEVMCGG</sequence>